<dbReference type="RefSeq" id="WP_093094777.1">
    <property type="nucleotide sequence ID" value="NZ_FOTQ01000007.1"/>
</dbReference>
<dbReference type="Proteomes" id="UP000199144">
    <property type="component" value="Unassembled WGS sequence"/>
</dbReference>
<organism evidence="1 2">
    <name type="scientific">Shimia aestuarii</name>
    <dbReference type="NCBI Taxonomy" id="254406"/>
    <lineage>
        <taxon>Bacteria</taxon>
        <taxon>Pseudomonadati</taxon>
        <taxon>Pseudomonadota</taxon>
        <taxon>Alphaproteobacteria</taxon>
        <taxon>Rhodobacterales</taxon>
        <taxon>Roseobacteraceae</taxon>
    </lineage>
</organism>
<protein>
    <recommendedName>
        <fullName evidence="3">DUF1353 domain-containing protein</fullName>
    </recommendedName>
</protein>
<gene>
    <name evidence="1" type="ORF">SAMN04488042_10765</name>
</gene>
<sequence>MVRWTFLLGILAAGGCAHVDYDNVKRGEFSGSVYLLWVGPADTALLGDGRFLYVPRAGDALTFKRSLDANPSEGSAVIVPEAFFTDGGSIPRAVQAMPGFNAWGFGPAFVIHDWVFVARKCMSDEFHFGVDLATPEMEKLAKMTFRESAQVMAETIKTLVSDHDVSGGDTVSGPVISSFTAGPVSHRLWTEVGACHDGELTPEEDQLLRSVNEDKGLRAGAALARATKARPMKIAEGLVAYVVADYSVD</sequence>
<reference evidence="1 2" key="1">
    <citation type="submission" date="2016-10" db="EMBL/GenBank/DDBJ databases">
        <authorList>
            <person name="de Groot N.N."/>
        </authorList>
    </citation>
    <scope>NUCLEOTIDE SEQUENCE [LARGE SCALE GENOMIC DNA]</scope>
    <source>
        <strain evidence="1 2">DSM 15283</strain>
    </source>
</reference>
<dbReference type="EMBL" id="FOTQ01000007">
    <property type="protein sequence ID" value="SFM41734.1"/>
    <property type="molecule type" value="Genomic_DNA"/>
</dbReference>
<dbReference type="AlphaFoldDB" id="A0A1I4QNW7"/>
<name>A0A1I4QNW7_9RHOB</name>
<accession>A0A1I4QNW7</accession>
<evidence type="ECO:0000313" key="1">
    <source>
        <dbReference type="EMBL" id="SFM41734.1"/>
    </source>
</evidence>
<evidence type="ECO:0000313" key="2">
    <source>
        <dbReference type="Proteomes" id="UP000199144"/>
    </source>
</evidence>
<keyword evidence="2" id="KW-1185">Reference proteome</keyword>
<evidence type="ECO:0008006" key="3">
    <source>
        <dbReference type="Google" id="ProtNLM"/>
    </source>
</evidence>
<dbReference type="Pfam" id="PF07087">
    <property type="entry name" value="DUF1353"/>
    <property type="match status" value="1"/>
</dbReference>
<proteinExistence type="predicted"/>
<dbReference type="InterPro" id="IPR010767">
    <property type="entry name" value="Phage_CGC-2007_Cje0229"/>
</dbReference>
<dbReference type="PROSITE" id="PS51257">
    <property type="entry name" value="PROKAR_LIPOPROTEIN"/>
    <property type="match status" value="1"/>
</dbReference>